<evidence type="ECO:0000313" key="2">
    <source>
        <dbReference type="Proteomes" id="UP000028582"/>
    </source>
</evidence>
<gene>
    <name evidence="1" type="ORF">F444_00031</name>
</gene>
<organism evidence="1 2">
    <name type="scientific">Phytophthora nicotianae P1976</name>
    <dbReference type="NCBI Taxonomy" id="1317066"/>
    <lineage>
        <taxon>Eukaryota</taxon>
        <taxon>Sar</taxon>
        <taxon>Stramenopiles</taxon>
        <taxon>Oomycota</taxon>
        <taxon>Peronosporomycetes</taxon>
        <taxon>Peronosporales</taxon>
        <taxon>Peronosporaceae</taxon>
        <taxon>Phytophthora</taxon>
    </lineage>
</organism>
<proteinExistence type="predicted"/>
<accession>A0A081B5L7</accession>
<protein>
    <submittedName>
        <fullName evidence="1">Uncharacterized protein</fullName>
    </submittedName>
</protein>
<reference evidence="1 2" key="1">
    <citation type="submission" date="2013-11" db="EMBL/GenBank/DDBJ databases">
        <title>The Genome Sequence of Phytophthora parasitica P1976.</title>
        <authorList>
            <consortium name="The Broad Institute Genomics Platform"/>
            <person name="Russ C."/>
            <person name="Tyler B."/>
            <person name="Panabieres F."/>
            <person name="Shan W."/>
            <person name="Tripathy S."/>
            <person name="Grunwald N."/>
            <person name="Machado M."/>
            <person name="Johnson C.S."/>
            <person name="Walker B."/>
            <person name="Young S."/>
            <person name="Zeng Q."/>
            <person name="Gargeya S."/>
            <person name="Fitzgerald M."/>
            <person name="Haas B."/>
            <person name="Abouelleil A."/>
            <person name="Allen A.W."/>
            <person name="Alvarado L."/>
            <person name="Arachchi H.M."/>
            <person name="Berlin A.M."/>
            <person name="Chapman S.B."/>
            <person name="Gainer-Dewar J."/>
            <person name="Goldberg J."/>
            <person name="Griggs A."/>
            <person name="Gujja S."/>
            <person name="Hansen M."/>
            <person name="Howarth C."/>
            <person name="Imamovic A."/>
            <person name="Ireland A."/>
            <person name="Larimer J."/>
            <person name="McCowan C."/>
            <person name="Murphy C."/>
            <person name="Pearson M."/>
            <person name="Poon T.W."/>
            <person name="Priest M."/>
            <person name="Roberts A."/>
            <person name="Saif S."/>
            <person name="Shea T."/>
            <person name="Sisk P."/>
            <person name="Sykes S."/>
            <person name="Wortman J."/>
            <person name="Nusbaum C."/>
            <person name="Birren B."/>
        </authorList>
    </citation>
    <scope>NUCLEOTIDE SEQUENCE [LARGE SCALE GENOMIC DNA]</scope>
    <source>
        <strain evidence="1 2">P1976</strain>
    </source>
</reference>
<sequence>MSNRTARPSIFASWMNRFAHLLFSTQYFSFHFNNCCTYIGVVRPSLPAPIAKTLDLNQLTHVTNSGNEAHEESKCYQM</sequence>
<evidence type="ECO:0000313" key="1">
    <source>
        <dbReference type="EMBL" id="ETO86428.1"/>
    </source>
</evidence>
<dbReference type="AlphaFoldDB" id="A0A081B5L7"/>
<name>A0A081B5L7_PHYNI</name>
<dbReference type="EMBL" id="ANJA01000016">
    <property type="protein sequence ID" value="ETO86428.1"/>
    <property type="molecule type" value="Genomic_DNA"/>
</dbReference>
<comment type="caution">
    <text evidence="1">The sequence shown here is derived from an EMBL/GenBank/DDBJ whole genome shotgun (WGS) entry which is preliminary data.</text>
</comment>
<dbReference type="Proteomes" id="UP000028582">
    <property type="component" value="Unassembled WGS sequence"/>
</dbReference>